<feature type="transmembrane region" description="Helical" evidence="2">
    <location>
        <begin position="276"/>
        <end position="299"/>
    </location>
</feature>
<dbReference type="PANTHER" id="PTHR40849">
    <property type="entry name" value="C2 CALCIUM-DEPENDENT MEMBRANE TARGETING"/>
    <property type="match status" value="1"/>
</dbReference>
<accession>A0A812XWI4</accession>
<proteinExistence type="predicted"/>
<gene>
    <name evidence="3" type="ORF">SPIL2461_LOCUS21611</name>
</gene>
<protein>
    <submittedName>
        <fullName evidence="3">Uncharacterized protein</fullName>
    </submittedName>
</protein>
<dbReference type="PANTHER" id="PTHR40849:SF2">
    <property type="entry name" value="RGS DOMAIN-CONTAINING PROTEIN"/>
    <property type="match status" value="1"/>
</dbReference>
<keyword evidence="4" id="KW-1185">Reference proteome</keyword>
<evidence type="ECO:0000256" key="1">
    <source>
        <dbReference type="SAM" id="MobiDB-lite"/>
    </source>
</evidence>
<name>A0A812XWI4_SYMPI</name>
<dbReference type="Proteomes" id="UP000649617">
    <property type="component" value="Unassembled WGS sequence"/>
</dbReference>
<reference evidence="3" key="1">
    <citation type="submission" date="2021-02" db="EMBL/GenBank/DDBJ databases">
        <authorList>
            <person name="Dougan E. K."/>
            <person name="Rhodes N."/>
            <person name="Thang M."/>
            <person name="Chan C."/>
        </authorList>
    </citation>
    <scope>NUCLEOTIDE SEQUENCE</scope>
</reference>
<keyword evidence="2" id="KW-1133">Transmembrane helix</keyword>
<dbReference type="EMBL" id="CAJNIZ010046404">
    <property type="protein sequence ID" value="CAE7747810.1"/>
    <property type="molecule type" value="Genomic_DNA"/>
</dbReference>
<dbReference type="OrthoDB" id="67700at2759"/>
<evidence type="ECO:0000313" key="3">
    <source>
        <dbReference type="EMBL" id="CAE7747810.1"/>
    </source>
</evidence>
<comment type="caution">
    <text evidence="3">The sequence shown here is derived from an EMBL/GenBank/DDBJ whole genome shotgun (WGS) entry which is preliminary data.</text>
</comment>
<feature type="region of interest" description="Disordered" evidence="1">
    <location>
        <begin position="355"/>
        <end position="375"/>
    </location>
</feature>
<feature type="transmembrane region" description="Helical" evidence="2">
    <location>
        <begin position="140"/>
        <end position="167"/>
    </location>
</feature>
<sequence length="417" mass="46817">MAGHTSLQMANAMEGVREQVVQQKQRLDNLVDEFSGLLEGLLKKKLYKLLSIVVNKVPGIVKSVLADPEMPMRLQKAQDAAIDAVWPDVQQEIMWELAVTMDGKVTQDLPEVRGCICCAFLRYHLYPFDRGFWGRFRDPVWILFTLIGLLPVYGISPGIFCVIFLVIDKTDEFQLVSFILEFKGFQYLTQGVIRSLMGYFMYLNCITAPGQAEDNCATNGPGSVAPTALVLVGYVLQIVLVWIAFVLLPFSSKKGRSALTGHLDQSPDSANMRGGYILYLLGYDLLTFIVCSGTLIYVLQLREWLLDDWMVKHAFFAVQMVHGYLSLPFFFFTIPLLRNILTHTAPTGYDRSGRCRRYDGVTRPPKPAAERGTSLPRVLEKAEASRILENLKRLLAGLHVRDLDTDPGPEAREASSP</sequence>
<evidence type="ECO:0000256" key="2">
    <source>
        <dbReference type="SAM" id="Phobius"/>
    </source>
</evidence>
<feature type="transmembrane region" description="Helical" evidence="2">
    <location>
        <begin position="228"/>
        <end position="250"/>
    </location>
</feature>
<dbReference type="AlphaFoldDB" id="A0A812XWI4"/>
<keyword evidence="2" id="KW-0472">Membrane</keyword>
<feature type="transmembrane region" description="Helical" evidence="2">
    <location>
        <begin position="314"/>
        <end position="337"/>
    </location>
</feature>
<keyword evidence="2" id="KW-0812">Transmembrane</keyword>
<organism evidence="3 4">
    <name type="scientific">Symbiodinium pilosum</name>
    <name type="common">Dinoflagellate</name>
    <dbReference type="NCBI Taxonomy" id="2952"/>
    <lineage>
        <taxon>Eukaryota</taxon>
        <taxon>Sar</taxon>
        <taxon>Alveolata</taxon>
        <taxon>Dinophyceae</taxon>
        <taxon>Suessiales</taxon>
        <taxon>Symbiodiniaceae</taxon>
        <taxon>Symbiodinium</taxon>
    </lineage>
</organism>
<evidence type="ECO:0000313" key="4">
    <source>
        <dbReference type="Proteomes" id="UP000649617"/>
    </source>
</evidence>